<dbReference type="AlphaFoldDB" id="A0A848EL70"/>
<dbReference type="RefSeq" id="WP_170056311.1">
    <property type="nucleotide sequence ID" value="NZ_JABBKX010000012.1"/>
</dbReference>
<comment type="caution">
    <text evidence="1">The sequence shown here is derived from an EMBL/GenBank/DDBJ whole genome shotgun (WGS) entry which is preliminary data.</text>
</comment>
<dbReference type="EMBL" id="JABBKX010000012">
    <property type="protein sequence ID" value="NMJ44123.1"/>
    <property type="molecule type" value="Genomic_DNA"/>
</dbReference>
<dbReference type="Proteomes" id="UP000548582">
    <property type="component" value="Unassembled WGS sequence"/>
</dbReference>
<gene>
    <name evidence="1" type="ORF">GWK16_22945</name>
</gene>
<organism evidence="1 2">
    <name type="scientific">Neoroseomonas marina</name>
    <dbReference type="NCBI Taxonomy" id="1232220"/>
    <lineage>
        <taxon>Bacteria</taxon>
        <taxon>Pseudomonadati</taxon>
        <taxon>Pseudomonadota</taxon>
        <taxon>Alphaproteobacteria</taxon>
        <taxon>Acetobacterales</taxon>
        <taxon>Acetobacteraceae</taxon>
        <taxon>Neoroseomonas</taxon>
    </lineage>
</organism>
<protein>
    <submittedName>
        <fullName evidence="1">Uncharacterized protein</fullName>
    </submittedName>
</protein>
<name>A0A848EL70_9PROT</name>
<proteinExistence type="predicted"/>
<sequence length="205" mass="21484">MAATTLTVHVVNKAGDLSGRFDANHLKTCCSTLQKYFEDAIKPVATYNAVSVRSDSKQGDVKGGDLVCYLLTTPSDSIVATRATTDITLGASGSTMLGSADKAVVSEVYMRQIVQGGDPRGNATTNRETLVANCILHELAHNLCDATTPIVKDIHKVQKGVICRETDSSPLSGTDAPNSVDNEVIAGGLTRRTGGVKQYAGGMPA</sequence>
<evidence type="ECO:0000313" key="1">
    <source>
        <dbReference type="EMBL" id="NMJ44123.1"/>
    </source>
</evidence>
<accession>A0A848EL70</accession>
<evidence type="ECO:0000313" key="2">
    <source>
        <dbReference type="Proteomes" id="UP000548582"/>
    </source>
</evidence>
<keyword evidence="2" id="KW-1185">Reference proteome</keyword>
<reference evidence="1 2" key="1">
    <citation type="submission" date="2020-03" db="EMBL/GenBank/DDBJ databases">
        <authorList>
            <person name="Sun Q."/>
        </authorList>
    </citation>
    <scope>NUCLEOTIDE SEQUENCE [LARGE SCALE GENOMIC DNA]</scope>
    <source>
        <strain evidence="1 2">JC162</strain>
    </source>
</reference>